<comment type="caution">
    <text evidence="5">The sequence shown here is derived from an EMBL/GenBank/DDBJ whole genome shotgun (WGS) entry which is preliminary data.</text>
</comment>
<dbReference type="EC" id="2.4.1.17" evidence="4"/>
<evidence type="ECO:0000313" key="5">
    <source>
        <dbReference type="EMBL" id="GAU99552.1"/>
    </source>
</evidence>
<sequence length="458" mass="50663">MKIQEKHLLFISIPAYGHAIPLLELARKISKFHQVTFAVSAKMAGDLPKRELFDAKADNRIKLYPIPDGIVDDMEDPNDCALFERIMPMMVGGIMEFVEKIPTSSAPSLVSEVKELTRPVDGIVTDNFVGFAAESCSQRNIPLYIFNSSPAAFTWMILSAHSALKTMPMADADGFLEMPDKEGNFTKPIPHEFLHYNVLPMQKVLPSARAVIVNSVHELENEVIKRCQNKPGMKDVPFFCIGPVLLAPKEGSNTNAMVEQKVSKWLDEKDRGSVVYISFGTVVVLTPAQMGEIVKAIRQLGRPVIWSLKVRNQPELPEDLKTATNLDDPSSKLLVLSWAPQKKILSHQNVGVFVSHCGWNSTLEGLAGGKPIVGWPQFAEQLMNAEFVAEIGAGEVIHDAGSKNARVVPATEIVNVINRVQRKMSDGARAFQKKLYALMQPEGSSQEFEELVAYIGRS</sequence>
<name>A0A1D1VHK4_RAMVA</name>
<dbReference type="GO" id="GO:0016020">
    <property type="term" value="C:membrane"/>
    <property type="evidence" value="ECO:0007669"/>
    <property type="project" value="UniProtKB-SubCell"/>
</dbReference>
<dbReference type="Pfam" id="PF00201">
    <property type="entry name" value="UDPGT"/>
    <property type="match status" value="1"/>
</dbReference>
<dbReference type="GO" id="GO:0015020">
    <property type="term" value="F:glucuronosyltransferase activity"/>
    <property type="evidence" value="ECO:0007669"/>
    <property type="project" value="UniProtKB-EC"/>
</dbReference>
<evidence type="ECO:0000313" key="6">
    <source>
        <dbReference type="Proteomes" id="UP000186922"/>
    </source>
</evidence>
<dbReference type="AlphaFoldDB" id="A0A1D1VHK4"/>
<evidence type="ECO:0000256" key="2">
    <source>
        <dbReference type="ARBA" id="ARBA00022679"/>
    </source>
</evidence>
<proteinExistence type="inferred from homology"/>
<dbReference type="InterPro" id="IPR035595">
    <property type="entry name" value="UDP_glycos_trans_CS"/>
</dbReference>
<dbReference type="CDD" id="cd03784">
    <property type="entry name" value="GT1_Gtf-like"/>
    <property type="match status" value="1"/>
</dbReference>
<protein>
    <recommendedName>
        <fullName evidence="4">UDP-glucuronosyltransferase</fullName>
        <ecNumber evidence="4">2.4.1.17</ecNumber>
    </recommendedName>
</protein>
<dbReference type="Proteomes" id="UP000186922">
    <property type="component" value="Unassembled WGS sequence"/>
</dbReference>
<evidence type="ECO:0000256" key="4">
    <source>
        <dbReference type="RuleBase" id="RU362059"/>
    </source>
</evidence>
<accession>A0A1D1VHK4</accession>
<keyword evidence="6" id="KW-1185">Reference proteome</keyword>
<dbReference type="GO" id="GO:0035251">
    <property type="term" value="F:UDP-glucosyltransferase activity"/>
    <property type="evidence" value="ECO:0007669"/>
    <property type="project" value="TreeGrafter"/>
</dbReference>
<dbReference type="InterPro" id="IPR002213">
    <property type="entry name" value="UDP_glucos_trans"/>
</dbReference>
<keyword evidence="2 3" id="KW-0808">Transferase</keyword>
<evidence type="ECO:0000256" key="3">
    <source>
        <dbReference type="RuleBase" id="RU003718"/>
    </source>
</evidence>
<dbReference type="SUPFAM" id="SSF53756">
    <property type="entry name" value="UDP-Glycosyltransferase/glycogen phosphorylase"/>
    <property type="match status" value="1"/>
</dbReference>
<comment type="subcellular location">
    <subcellularLocation>
        <location evidence="4">Membrane</location>
        <topology evidence="4">Single-pass membrane protein</topology>
    </subcellularLocation>
</comment>
<comment type="similarity">
    <text evidence="1 3">Belongs to the UDP-glycosyltransferase family.</text>
</comment>
<dbReference type="PROSITE" id="PS00375">
    <property type="entry name" value="UDPGT"/>
    <property type="match status" value="1"/>
</dbReference>
<dbReference type="Gene3D" id="3.40.50.2000">
    <property type="entry name" value="Glycogen Phosphorylase B"/>
    <property type="match status" value="2"/>
</dbReference>
<comment type="catalytic activity">
    <reaction evidence="4">
        <text>glucuronate acceptor + UDP-alpha-D-glucuronate = acceptor beta-D-glucuronoside + UDP + H(+)</text>
        <dbReference type="Rhea" id="RHEA:21032"/>
        <dbReference type="ChEBI" id="CHEBI:15378"/>
        <dbReference type="ChEBI" id="CHEBI:58052"/>
        <dbReference type="ChEBI" id="CHEBI:58223"/>
        <dbReference type="ChEBI" id="CHEBI:132367"/>
        <dbReference type="ChEBI" id="CHEBI:132368"/>
        <dbReference type="EC" id="2.4.1.17"/>
    </reaction>
</comment>
<dbReference type="EMBL" id="BDGG01000005">
    <property type="protein sequence ID" value="GAU99552.1"/>
    <property type="molecule type" value="Genomic_DNA"/>
</dbReference>
<dbReference type="PANTHER" id="PTHR48047">
    <property type="entry name" value="GLYCOSYLTRANSFERASE"/>
    <property type="match status" value="1"/>
</dbReference>
<dbReference type="OrthoDB" id="5835829at2759"/>
<dbReference type="FunFam" id="3.40.50.2000:FF:000056">
    <property type="entry name" value="Glycosyltransferase"/>
    <property type="match status" value="1"/>
</dbReference>
<gene>
    <name evidence="5" type="primary">RvY_10538-1</name>
    <name evidence="5" type="synonym">RvY_10538.1</name>
    <name evidence="5" type="ORF">RvY_10538</name>
</gene>
<organism evidence="5 6">
    <name type="scientific">Ramazzottius varieornatus</name>
    <name type="common">Water bear</name>
    <name type="synonym">Tardigrade</name>
    <dbReference type="NCBI Taxonomy" id="947166"/>
    <lineage>
        <taxon>Eukaryota</taxon>
        <taxon>Metazoa</taxon>
        <taxon>Ecdysozoa</taxon>
        <taxon>Tardigrada</taxon>
        <taxon>Eutardigrada</taxon>
        <taxon>Parachela</taxon>
        <taxon>Hypsibioidea</taxon>
        <taxon>Ramazzottiidae</taxon>
        <taxon>Ramazzottius</taxon>
    </lineage>
</organism>
<reference evidence="5 6" key="1">
    <citation type="journal article" date="2016" name="Nat. Commun.">
        <title>Extremotolerant tardigrade genome and improved radiotolerance of human cultured cells by tardigrade-unique protein.</title>
        <authorList>
            <person name="Hashimoto T."/>
            <person name="Horikawa D.D."/>
            <person name="Saito Y."/>
            <person name="Kuwahara H."/>
            <person name="Kozuka-Hata H."/>
            <person name="Shin-I T."/>
            <person name="Minakuchi Y."/>
            <person name="Ohishi K."/>
            <person name="Motoyama A."/>
            <person name="Aizu T."/>
            <person name="Enomoto A."/>
            <person name="Kondo K."/>
            <person name="Tanaka S."/>
            <person name="Hara Y."/>
            <person name="Koshikawa S."/>
            <person name="Sagara H."/>
            <person name="Miura T."/>
            <person name="Yokobori S."/>
            <person name="Miyagawa K."/>
            <person name="Suzuki Y."/>
            <person name="Kubo T."/>
            <person name="Oyama M."/>
            <person name="Kohara Y."/>
            <person name="Fujiyama A."/>
            <person name="Arakawa K."/>
            <person name="Katayama T."/>
            <person name="Toyoda A."/>
            <person name="Kunieda T."/>
        </authorList>
    </citation>
    <scope>NUCLEOTIDE SEQUENCE [LARGE SCALE GENOMIC DNA]</scope>
    <source>
        <strain evidence="5 6">YOKOZUNA-1</strain>
    </source>
</reference>
<evidence type="ECO:0000256" key="1">
    <source>
        <dbReference type="ARBA" id="ARBA00009995"/>
    </source>
</evidence>
<dbReference type="STRING" id="947166.A0A1D1VHK4"/>
<keyword evidence="3" id="KW-0328">Glycosyltransferase</keyword>